<evidence type="ECO:0000313" key="2">
    <source>
        <dbReference type="EMBL" id="KZZ91377.1"/>
    </source>
</evidence>
<feature type="compositionally biased region" description="Polar residues" evidence="1">
    <location>
        <begin position="31"/>
        <end position="44"/>
    </location>
</feature>
<name>A0A167YI80_9HYPO</name>
<keyword evidence="3" id="KW-1185">Reference proteome</keyword>
<gene>
    <name evidence="2" type="ORF">AAL_06613</name>
</gene>
<dbReference type="AlphaFoldDB" id="A0A167YI80"/>
<proteinExistence type="predicted"/>
<reference evidence="2 3" key="1">
    <citation type="journal article" date="2016" name="Genome Biol. Evol.">
        <title>Divergent and convergent evolution of fungal pathogenicity.</title>
        <authorList>
            <person name="Shang Y."/>
            <person name="Xiao G."/>
            <person name="Zheng P."/>
            <person name="Cen K."/>
            <person name="Zhan S."/>
            <person name="Wang C."/>
        </authorList>
    </citation>
    <scope>NUCLEOTIDE SEQUENCE [LARGE SCALE GENOMIC DNA]</scope>
    <source>
        <strain evidence="2 3">RCEF 2490</strain>
    </source>
</reference>
<accession>A0A167YI80</accession>
<protein>
    <submittedName>
        <fullName evidence="2">Uncharacterized protein</fullName>
    </submittedName>
</protein>
<evidence type="ECO:0000313" key="3">
    <source>
        <dbReference type="Proteomes" id="UP000078544"/>
    </source>
</evidence>
<dbReference type="Proteomes" id="UP000078544">
    <property type="component" value="Unassembled WGS sequence"/>
</dbReference>
<comment type="caution">
    <text evidence="2">The sequence shown here is derived from an EMBL/GenBank/DDBJ whole genome shotgun (WGS) entry which is preliminary data.</text>
</comment>
<sequence>MTRVVDWGIGVDQPRVRKTLSPTQAKGGFGSSYSNQHATQNASSKLEDDSVPFIATKLALGEAAGLNNCQQRAV</sequence>
<feature type="region of interest" description="Disordered" evidence="1">
    <location>
        <begin position="16"/>
        <end position="46"/>
    </location>
</feature>
<dbReference type="EMBL" id="AZGY01000018">
    <property type="protein sequence ID" value="KZZ91377.1"/>
    <property type="molecule type" value="Genomic_DNA"/>
</dbReference>
<organism evidence="2 3">
    <name type="scientific">Moelleriella libera RCEF 2490</name>
    <dbReference type="NCBI Taxonomy" id="1081109"/>
    <lineage>
        <taxon>Eukaryota</taxon>
        <taxon>Fungi</taxon>
        <taxon>Dikarya</taxon>
        <taxon>Ascomycota</taxon>
        <taxon>Pezizomycotina</taxon>
        <taxon>Sordariomycetes</taxon>
        <taxon>Hypocreomycetidae</taxon>
        <taxon>Hypocreales</taxon>
        <taxon>Clavicipitaceae</taxon>
        <taxon>Moelleriella</taxon>
    </lineage>
</organism>
<evidence type="ECO:0000256" key="1">
    <source>
        <dbReference type="SAM" id="MobiDB-lite"/>
    </source>
</evidence>